<proteinExistence type="predicted"/>
<dbReference type="EMBL" id="JAQQWM010000007">
    <property type="protein sequence ID" value="KAK8057590.1"/>
    <property type="molecule type" value="Genomic_DNA"/>
</dbReference>
<comment type="caution">
    <text evidence="1">The sequence shown here is derived from an EMBL/GenBank/DDBJ whole genome shotgun (WGS) entry which is preliminary data.</text>
</comment>
<gene>
    <name evidence="1" type="ORF">PG996_011527</name>
</gene>
<keyword evidence="2" id="KW-1185">Reference proteome</keyword>
<sequence>MKISSIKEKKVVKRTSRLHVRRCGLDAADGSAITRPASLPSPYLAGIKVAAIRTNGATAHYFADARSEACI</sequence>
<organism evidence="1 2">
    <name type="scientific">Apiospora saccharicola</name>
    <dbReference type="NCBI Taxonomy" id="335842"/>
    <lineage>
        <taxon>Eukaryota</taxon>
        <taxon>Fungi</taxon>
        <taxon>Dikarya</taxon>
        <taxon>Ascomycota</taxon>
        <taxon>Pezizomycotina</taxon>
        <taxon>Sordariomycetes</taxon>
        <taxon>Xylariomycetidae</taxon>
        <taxon>Amphisphaeriales</taxon>
        <taxon>Apiosporaceae</taxon>
        <taxon>Apiospora</taxon>
    </lineage>
</organism>
<protein>
    <submittedName>
        <fullName evidence="1">Uncharacterized protein</fullName>
    </submittedName>
</protein>
<evidence type="ECO:0000313" key="1">
    <source>
        <dbReference type="EMBL" id="KAK8057590.1"/>
    </source>
</evidence>
<name>A0ABR1UHN4_9PEZI</name>
<accession>A0ABR1UHN4</accession>
<evidence type="ECO:0000313" key="2">
    <source>
        <dbReference type="Proteomes" id="UP001446871"/>
    </source>
</evidence>
<reference evidence="1 2" key="1">
    <citation type="submission" date="2023-01" db="EMBL/GenBank/DDBJ databases">
        <title>Analysis of 21 Apiospora genomes using comparative genomics revels a genus with tremendous synthesis potential of carbohydrate active enzymes and secondary metabolites.</title>
        <authorList>
            <person name="Sorensen T."/>
        </authorList>
    </citation>
    <scope>NUCLEOTIDE SEQUENCE [LARGE SCALE GENOMIC DNA]</scope>
    <source>
        <strain evidence="1 2">CBS 83171</strain>
    </source>
</reference>
<dbReference type="Proteomes" id="UP001446871">
    <property type="component" value="Unassembled WGS sequence"/>
</dbReference>